<dbReference type="HOGENOM" id="CLU_1020483_0_0_1"/>
<gene>
    <name evidence="2" type="primary">8232300</name>
    <name evidence="1" type="ORF">Phum_PHUM034620</name>
</gene>
<dbReference type="KEGG" id="phu:Phum_PHUM034620"/>
<dbReference type="Proteomes" id="UP000009046">
    <property type="component" value="Unassembled WGS sequence"/>
</dbReference>
<reference evidence="2" key="3">
    <citation type="submission" date="2020-05" db="UniProtKB">
        <authorList>
            <consortium name="EnsemblMetazoa"/>
        </authorList>
    </citation>
    <scope>IDENTIFICATION</scope>
    <source>
        <strain evidence="2">USDA</strain>
    </source>
</reference>
<dbReference type="InParanoid" id="E0VAC1"/>
<name>E0VAC1_PEDHC</name>
<evidence type="ECO:0000313" key="1">
    <source>
        <dbReference type="EMBL" id="EEB10327.1"/>
    </source>
</evidence>
<dbReference type="VEuPathDB" id="VectorBase:PHUM034620"/>
<accession>E0VAC1</accession>
<dbReference type="CTD" id="8232300"/>
<organism>
    <name type="scientific">Pediculus humanus subsp. corporis</name>
    <name type="common">Body louse</name>
    <dbReference type="NCBI Taxonomy" id="121224"/>
    <lineage>
        <taxon>Eukaryota</taxon>
        <taxon>Metazoa</taxon>
        <taxon>Ecdysozoa</taxon>
        <taxon>Arthropoda</taxon>
        <taxon>Hexapoda</taxon>
        <taxon>Insecta</taxon>
        <taxon>Pterygota</taxon>
        <taxon>Neoptera</taxon>
        <taxon>Paraneoptera</taxon>
        <taxon>Psocodea</taxon>
        <taxon>Troctomorpha</taxon>
        <taxon>Phthiraptera</taxon>
        <taxon>Anoplura</taxon>
        <taxon>Pediculidae</taxon>
        <taxon>Pediculus</taxon>
    </lineage>
</organism>
<dbReference type="EnsemblMetazoa" id="PHUM034620-RA">
    <property type="protein sequence ID" value="PHUM034620-PA"/>
    <property type="gene ID" value="PHUM034620"/>
</dbReference>
<keyword evidence="3" id="KW-1185">Reference proteome</keyword>
<reference evidence="1" key="2">
    <citation type="submission" date="2007-04" db="EMBL/GenBank/DDBJ databases">
        <title>The genome of the human body louse.</title>
        <authorList>
            <consortium name="The Human Body Louse Genome Consortium"/>
            <person name="Kirkness E."/>
            <person name="Walenz B."/>
            <person name="Hass B."/>
            <person name="Bruggner R."/>
            <person name="Strausberg R."/>
        </authorList>
    </citation>
    <scope>NUCLEOTIDE SEQUENCE</scope>
    <source>
        <strain evidence="1">USDA</strain>
    </source>
</reference>
<evidence type="ECO:0000313" key="3">
    <source>
        <dbReference type="Proteomes" id="UP000009046"/>
    </source>
</evidence>
<dbReference type="AlphaFoldDB" id="E0VAC1"/>
<reference evidence="1" key="1">
    <citation type="submission" date="2007-04" db="EMBL/GenBank/DDBJ databases">
        <title>Annotation of Pediculus humanus corporis strain USDA.</title>
        <authorList>
            <person name="Kirkness E."/>
            <person name="Hannick L."/>
            <person name="Hass B."/>
            <person name="Bruggner R."/>
            <person name="Lawson D."/>
            <person name="Bidwell S."/>
            <person name="Joardar V."/>
            <person name="Caler E."/>
            <person name="Walenz B."/>
            <person name="Inman J."/>
            <person name="Schobel S."/>
            <person name="Galinsky K."/>
            <person name="Amedeo P."/>
            <person name="Strausberg R."/>
        </authorList>
    </citation>
    <scope>NUCLEOTIDE SEQUENCE</scope>
    <source>
        <strain evidence="1">USDA</strain>
    </source>
</reference>
<dbReference type="EMBL" id="DS235005">
    <property type="protein sequence ID" value="EEB10327.1"/>
    <property type="molecule type" value="Genomic_DNA"/>
</dbReference>
<proteinExistence type="predicted"/>
<dbReference type="GeneID" id="8232300"/>
<sequence length="273" mass="30613">MELTKEKKENEGVVDMTVTSDKIRSKKVLKPFSIESLISYKSDDEKNINKNKRDGCGNVVVKKISETMVSGSDVNNSYKPEKYSYDGTTTGVMTKESQICERVPGTLNKFPLERMTGPDMGEIYHNGFNSSFTGNVGATGNDLDGYRTSAGLPVNFLEKFHRTNQNLTDNISYNWPFIYNTWLHNTGLFFNASVNSAIMMRPQEYRSSSNHGQVVSPISPIGNSFFLLLLPLIPPPPPPTTTTTIKAKNGNLLKFPAKTSRDKKFKMRIFINE</sequence>
<dbReference type="RefSeq" id="XP_002423065.1">
    <property type="nucleotide sequence ID" value="XM_002423020.1"/>
</dbReference>
<protein>
    <submittedName>
        <fullName evidence="1 2">Uncharacterized protein</fullName>
    </submittedName>
</protein>
<dbReference type="EMBL" id="AAZO01000409">
    <property type="status" value="NOT_ANNOTATED_CDS"/>
    <property type="molecule type" value="Genomic_DNA"/>
</dbReference>
<evidence type="ECO:0000313" key="2">
    <source>
        <dbReference type="EnsemblMetazoa" id="PHUM034620-PA"/>
    </source>
</evidence>